<organism evidence="4 5">
    <name type="scientific">Caldicellulosiruptor saccharolyticus (strain ATCC 43494 / DSM 8903 / Tp8T 6331)</name>
    <dbReference type="NCBI Taxonomy" id="351627"/>
    <lineage>
        <taxon>Bacteria</taxon>
        <taxon>Bacillati</taxon>
        <taxon>Bacillota</taxon>
        <taxon>Bacillota incertae sedis</taxon>
        <taxon>Caldicellulosiruptorales</taxon>
        <taxon>Caldicellulosiruptoraceae</taxon>
        <taxon>Caldicellulosiruptor</taxon>
    </lineage>
</organism>
<dbReference type="SMART" id="SM00857">
    <property type="entry name" value="Resolvase"/>
    <property type="match status" value="1"/>
</dbReference>
<feature type="domain" description="Resolvase/invertase-type recombinase catalytic" evidence="3">
    <location>
        <begin position="66"/>
        <end position="223"/>
    </location>
</feature>
<dbReference type="KEGG" id="csc:Csac_2584"/>
<evidence type="ECO:0000256" key="2">
    <source>
        <dbReference type="ARBA" id="ARBA00023172"/>
    </source>
</evidence>
<dbReference type="EMBL" id="CP000679">
    <property type="protein sequence ID" value="ABP68156.2"/>
    <property type="molecule type" value="Genomic_DNA"/>
</dbReference>
<dbReference type="GO" id="GO:0003677">
    <property type="term" value="F:DNA binding"/>
    <property type="evidence" value="ECO:0007669"/>
    <property type="project" value="UniProtKB-KW"/>
</dbReference>
<dbReference type="InterPro" id="IPR006119">
    <property type="entry name" value="Resolv_N"/>
</dbReference>
<evidence type="ECO:0000256" key="1">
    <source>
        <dbReference type="ARBA" id="ARBA00023125"/>
    </source>
</evidence>
<dbReference type="Proteomes" id="UP000000256">
    <property type="component" value="Chromosome"/>
</dbReference>
<dbReference type="CDD" id="cd04762">
    <property type="entry name" value="HTH_MerR-trunc"/>
    <property type="match status" value="1"/>
</dbReference>
<dbReference type="eggNOG" id="COG2452">
    <property type="taxonomic scope" value="Bacteria"/>
</dbReference>
<dbReference type="PROSITE" id="PS51736">
    <property type="entry name" value="RECOMBINASES_3"/>
    <property type="match status" value="1"/>
</dbReference>
<keyword evidence="1" id="KW-0238">DNA-binding</keyword>
<evidence type="ECO:0000313" key="4">
    <source>
        <dbReference type="EMBL" id="ABP68156.2"/>
    </source>
</evidence>
<dbReference type="InterPro" id="IPR036162">
    <property type="entry name" value="Resolvase-like_N_sf"/>
</dbReference>
<keyword evidence="2" id="KW-0233">DNA recombination</keyword>
<dbReference type="InterPro" id="IPR041718">
    <property type="entry name" value="IS607_transposase-like"/>
</dbReference>
<dbReference type="Gene3D" id="1.10.1660.10">
    <property type="match status" value="1"/>
</dbReference>
<dbReference type="GO" id="GO:0000150">
    <property type="term" value="F:DNA strand exchange activity"/>
    <property type="evidence" value="ECO:0007669"/>
    <property type="project" value="InterPro"/>
</dbReference>
<dbReference type="InterPro" id="IPR048046">
    <property type="entry name" value="Transpos_IS607"/>
</dbReference>
<evidence type="ECO:0000313" key="5">
    <source>
        <dbReference type="Proteomes" id="UP000000256"/>
    </source>
</evidence>
<dbReference type="SUPFAM" id="SSF46955">
    <property type="entry name" value="Putative DNA-binding domain"/>
    <property type="match status" value="1"/>
</dbReference>
<dbReference type="InterPro" id="IPR009061">
    <property type="entry name" value="DNA-bd_dom_put_sf"/>
</dbReference>
<dbReference type="Pfam" id="PF00239">
    <property type="entry name" value="Resolvase"/>
    <property type="match status" value="1"/>
</dbReference>
<dbReference type="NCBIfam" id="NF033518">
    <property type="entry name" value="transpos_IS607"/>
    <property type="match status" value="1"/>
</dbReference>
<proteinExistence type="predicted"/>
<dbReference type="AlphaFoldDB" id="A4XMM1"/>
<keyword evidence="5" id="KW-1185">Reference proteome</keyword>
<protein>
    <submittedName>
        <fullName evidence="4">Resolvase, N-terminal domain containing protein</fullName>
    </submittedName>
</protein>
<gene>
    <name evidence="4" type="ordered locus">Csac_2584</name>
</gene>
<dbReference type="HOGENOM" id="CLU_082093_0_0_9"/>
<dbReference type="STRING" id="351627.Csac_2584"/>
<accession>A4XMM1</accession>
<dbReference type="CDD" id="cd03769">
    <property type="entry name" value="SR_IS607_transposase_like"/>
    <property type="match status" value="1"/>
</dbReference>
<dbReference type="SUPFAM" id="SSF53041">
    <property type="entry name" value="Resolvase-like"/>
    <property type="match status" value="1"/>
</dbReference>
<dbReference type="InterPro" id="IPR050639">
    <property type="entry name" value="SSR_resolvase"/>
</dbReference>
<name>A4XMM1_CALS8</name>
<dbReference type="PANTHER" id="PTHR30461:SF2">
    <property type="entry name" value="SERINE RECOMBINASE PINE-RELATED"/>
    <property type="match status" value="1"/>
</dbReference>
<dbReference type="Gene3D" id="3.40.50.1390">
    <property type="entry name" value="Resolvase, N-terminal catalytic domain"/>
    <property type="match status" value="1"/>
</dbReference>
<dbReference type="PANTHER" id="PTHR30461">
    <property type="entry name" value="DNA-INVERTASE FROM LAMBDOID PROPHAGE"/>
    <property type="match status" value="1"/>
</dbReference>
<dbReference type="FunFam" id="3.40.50.1390:FF:000002">
    <property type="entry name" value="ORF1 in transposon ISC1904"/>
    <property type="match status" value="1"/>
</dbReference>
<evidence type="ECO:0000259" key="3">
    <source>
        <dbReference type="PROSITE" id="PS51736"/>
    </source>
</evidence>
<sequence length="223" mass="26209">MSYATVFMGDTNMKAKEVLELLKISRPTLTKYVKEGKIRVTVMPNGFYDYNEEDVYKIFMKGIERKTYIYARVSNPKQKKDLENQIELLKQFCFSNGYKIHGVFSDIASGISFEKRNEFFKMLDDVLAGKVERVIIAYKDRLSRVGFELFKHLFRKFNTEIVVVSEVGDKKLDSQEIIEEIISLLHCYSMKFNSKRKIQKIRKLLESEVFEDNSKKSRTNTDK</sequence>
<reference evidence="4 5" key="1">
    <citation type="journal article" date="2008" name="Appl. Environ. Microbiol.">
        <title>Hydrogenomics of the extremely thermophilic bacterium Caldicellulosiruptor saccharolyticus.</title>
        <authorList>
            <person name="van de Werken H.J."/>
            <person name="Verhaart M.R."/>
            <person name="VanFossen A.L."/>
            <person name="Willquist K."/>
            <person name="Lewis D.L."/>
            <person name="Nichols J.D."/>
            <person name="Goorissen H.P."/>
            <person name="Mongodin E.F."/>
            <person name="Nelson K.E."/>
            <person name="van Niel E.W."/>
            <person name="Stams A.J."/>
            <person name="Ward D.E."/>
            <person name="de Vos W.M."/>
            <person name="van der Oost J."/>
            <person name="Kelly R.M."/>
            <person name="Kengen S.W."/>
        </authorList>
    </citation>
    <scope>NUCLEOTIDE SEQUENCE [LARGE SCALE GENOMIC DNA]</scope>
    <source>
        <strain evidence="5">ATCC 43494 / DSM 8903 / Tp8T 6331</strain>
    </source>
</reference>